<evidence type="ECO:0000256" key="5">
    <source>
        <dbReference type="ARBA" id="ARBA00022692"/>
    </source>
</evidence>
<dbReference type="PANTHER" id="PTHR47234">
    <property type="match status" value="1"/>
</dbReference>
<feature type="domain" description="TonB-dependent receptor-like beta-barrel" evidence="13">
    <location>
        <begin position="392"/>
        <end position="903"/>
    </location>
</feature>
<dbReference type="Gene3D" id="2.170.130.10">
    <property type="entry name" value="TonB-dependent receptor, plug domain"/>
    <property type="match status" value="1"/>
</dbReference>
<dbReference type="PANTHER" id="PTHR47234:SF2">
    <property type="entry name" value="TONB-DEPENDENT RECEPTOR"/>
    <property type="match status" value="1"/>
</dbReference>
<evidence type="ECO:0000313" key="15">
    <source>
        <dbReference type="EMBL" id="MCK9686480.1"/>
    </source>
</evidence>
<evidence type="ECO:0000256" key="6">
    <source>
        <dbReference type="ARBA" id="ARBA00023077"/>
    </source>
</evidence>
<dbReference type="CDD" id="cd01347">
    <property type="entry name" value="ligand_gated_channel"/>
    <property type="match status" value="1"/>
</dbReference>
<keyword evidence="16" id="KW-1185">Reference proteome</keyword>
<keyword evidence="3 10" id="KW-0813">Transport</keyword>
<protein>
    <submittedName>
        <fullName evidence="15">TonB-dependent receptor</fullName>
    </submittedName>
</protein>
<evidence type="ECO:0000313" key="16">
    <source>
        <dbReference type="Proteomes" id="UP001139353"/>
    </source>
</evidence>
<dbReference type="RefSeq" id="WP_275682504.1">
    <property type="nucleotide sequence ID" value="NZ_JAJLJH010000002.1"/>
</dbReference>
<feature type="domain" description="TonB-dependent receptor plug" evidence="14">
    <location>
        <begin position="49"/>
        <end position="161"/>
    </location>
</feature>
<evidence type="ECO:0000256" key="12">
    <source>
        <dbReference type="SAM" id="SignalP"/>
    </source>
</evidence>
<comment type="caution">
    <text evidence="15">The sequence shown here is derived from an EMBL/GenBank/DDBJ whole genome shotgun (WGS) entry which is preliminary data.</text>
</comment>
<dbReference type="GO" id="GO:0009279">
    <property type="term" value="C:cell outer membrane"/>
    <property type="evidence" value="ECO:0007669"/>
    <property type="project" value="UniProtKB-SubCell"/>
</dbReference>
<comment type="similarity">
    <text evidence="2 10 11">Belongs to the TonB-dependent receptor family.</text>
</comment>
<dbReference type="Gene3D" id="2.40.170.20">
    <property type="entry name" value="TonB-dependent receptor, beta-barrel domain"/>
    <property type="match status" value="1"/>
</dbReference>
<dbReference type="InterPro" id="IPR039426">
    <property type="entry name" value="TonB-dep_rcpt-like"/>
</dbReference>
<dbReference type="InterPro" id="IPR037066">
    <property type="entry name" value="Plug_dom_sf"/>
</dbReference>
<proteinExistence type="inferred from homology"/>
<accession>A0A9X2C2U9</accession>
<evidence type="ECO:0000259" key="14">
    <source>
        <dbReference type="Pfam" id="PF07715"/>
    </source>
</evidence>
<evidence type="ECO:0000259" key="13">
    <source>
        <dbReference type="Pfam" id="PF00593"/>
    </source>
</evidence>
<dbReference type="Pfam" id="PF00593">
    <property type="entry name" value="TonB_dep_Rec_b-barrel"/>
    <property type="match status" value="1"/>
</dbReference>
<organism evidence="15 16">
    <name type="scientific">Scleromatobacter humisilvae</name>
    <dbReference type="NCBI Taxonomy" id="2897159"/>
    <lineage>
        <taxon>Bacteria</taxon>
        <taxon>Pseudomonadati</taxon>
        <taxon>Pseudomonadota</taxon>
        <taxon>Betaproteobacteria</taxon>
        <taxon>Burkholderiales</taxon>
        <taxon>Sphaerotilaceae</taxon>
        <taxon>Scleromatobacter</taxon>
    </lineage>
</organism>
<dbReference type="Pfam" id="PF07715">
    <property type="entry name" value="Plug"/>
    <property type="match status" value="1"/>
</dbReference>
<keyword evidence="5 10" id="KW-0812">Transmembrane</keyword>
<dbReference type="EMBL" id="JAJLJH010000002">
    <property type="protein sequence ID" value="MCK9686480.1"/>
    <property type="molecule type" value="Genomic_DNA"/>
</dbReference>
<keyword evidence="8 15" id="KW-0675">Receptor</keyword>
<keyword evidence="6 11" id="KW-0798">TonB box</keyword>
<evidence type="ECO:0000256" key="4">
    <source>
        <dbReference type="ARBA" id="ARBA00022452"/>
    </source>
</evidence>
<dbReference type="SUPFAM" id="SSF56935">
    <property type="entry name" value="Porins"/>
    <property type="match status" value="1"/>
</dbReference>
<evidence type="ECO:0000256" key="10">
    <source>
        <dbReference type="PROSITE-ProRule" id="PRU01360"/>
    </source>
</evidence>
<evidence type="ECO:0000256" key="8">
    <source>
        <dbReference type="ARBA" id="ARBA00023170"/>
    </source>
</evidence>
<reference evidence="15" key="1">
    <citation type="submission" date="2021-11" db="EMBL/GenBank/DDBJ databases">
        <title>BS-T2-15 a new species belonging to the Comamonadaceae family isolated from the soil of a French oak forest.</title>
        <authorList>
            <person name="Mieszkin S."/>
            <person name="Alain K."/>
        </authorList>
    </citation>
    <scope>NUCLEOTIDE SEQUENCE</scope>
    <source>
        <strain evidence="15">BS-T2-15</strain>
    </source>
</reference>
<feature type="signal peptide" evidence="12">
    <location>
        <begin position="1"/>
        <end position="28"/>
    </location>
</feature>
<dbReference type="InterPro" id="IPR000531">
    <property type="entry name" value="Beta-barrel_TonB"/>
</dbReference>
<keyword evidence="9 10" id="KW-0998">Cell outer membrane</keyword>
<dbReference type="Proteomes" id="UP001139353">
    <property type="component" value="Unassembled WGS sequence"/>
</dbReference>
<keyword evidence="12" id="KW-0732">Signal</keyword>
<dbReference type="InterPro" id="IPR012910">
    <property type="entry name" value="Plug_dom"/>
</dbReference>
<evidence type="ECO:0000256" key="2">
    <source>
        <dbReference type="ARBA" id="ARBA00009810"/>
    </source>
</evidence>
<dbReference type="AlphaFoldDB" id="A0A9X2C2U9"/>
<dbReference type="InterPro" id="IPR036942">
    <property type="entry name" value="Beta-barrel_TonB_sf"/>
</dbReference>
<comment type="subcellular location">
    <subcellularLocation>
        <location evidence="1 10">Cell outer membrane</location>
        <topology evidence="1 10">Multi-pass membrane protein</topology>
    </subcellularLocation>
</comment>
<sequence length="941" mass="100368">MFQRTKICSGLLLAFGGTLLSVAPGAFAQDTTVQRVEITGSSIKRVDAETSVPVTVITADELKKAGVTSVEQAIQQVSAVQVQQTSAQAVGAGTGGGSYADIRGLGYNKTLVLLNGRRIANSAFTASAPDLNTIPFAAVERVEVLRDGASALYGTDAIAGVINFITRKDYRGGTITLGVDAPQHPGGAQHEAQIGFGAGDLDKDGLNIYGFVGFQQQQSVAAGQRHFAPHAVTSSTTFPATVFYGQAGGGAGKGIGYTPFAGPAGCTDPTLVVSSDIRCGEDTATFVDYIPASQRLSGLLSSSFKINSNNTFKLEAFVAHSLVKAKIAPVPYAPVFIDPSSPYYPGAGITPLPAGAVLDPDQVDAAPGSLFSRAGDGTLNEGRMVTRFRDLVNGYREDDNSTNQGRFMASLEGTVGDWDYDVAVTLNTTHTQDLLVHGYSDEDLLATADLNPNSATYGYYVLNPAINPFGAQSAAGAAVLHNAVKEGIVQFGDGTVKDVDGHASRDLGDWLHAGRPAAIAIGGEYRDEKFLNRANTEYAAQVEASTGIDPNTYNAGKRQVYAGYAELNVPILKTLDVTAAVRYDHYSDFGSTTNPKFGFRFQPAKAILLRGSYSTGFRAPSLYELNAAQAYTNSDSGVSDPVNCGKNAAGQPVALNGFNLNDVCSYLAKTFPAPNDKDTNAIQFIDKTGGNTHLQAEKSKNATFGLVLEPINNLTTEFDFYDILITKEVGVLPDSYLYSPAGYAAFPGNFHYTAGGSLSQNPQSCPNCGYVDALNQNIGSVRTNGVDVAIGYKANAGALGRFNFELQSTWVHSYKYQLFQGGGYTQNVGIYSQGNGEPVFRWQHNATIDWNLDPFSLGLAIHHKSSYVDFTPTRNVSAYTTEDLYGTYAMSKGFSFTVGVKNLSDRNPPYTNYTGKFQQGYDPRYTDPTGRTYYARGTYSF</sequence>
<keyword evidence="4 10" id="KW-1134">Transmembrane beta strand</keyword>
<evidence type="ECO:0000256" key="1">
    <source>
        <dbReference type="ARBA" id="ARBA00004571"/>
    </source>
</evidence>
<evidence type="ECO:0000256" key="11">
    <source>
        <dbReference type="RuleBase" id="RU003357"/>
    </source>
</evidence>
<dbReference type="PROSITE" id="PS52016">
    <property type="entry name" value="TONB_DEPENDENT_REC_3"/>
    <property type="match status" value="1"/>
</dbReference>
<evidence type="ECO:0000256" key="9">
    <source>
        <dbReference type="ARBA" id="ARBA00023237"/>
    </source>
</evidence>
<evidence type="ECO:0000256" key="7">
    <source>
        <dbReference type="ARBA" id="ARBA00023136"/>
    </source>
</evidence>
<feature type="chain" id="PRO_5040983686" evidence="12">
    <location>
        <begin position="29"/>
        <end position="941"/>
    </location>
</feature>
<gene>
    <name evidence="15" type="ORF">LPC04_12255</name>
</gene>
<evidence type="ECO:0000256" key="3">
    <source>
        <dbReference type="ARBA" id="ARBA00022448"/>
    </source>
</evidence>
<keyword evidence="7 10" id="KW-0472">Membrane</keyword>
<name>A0A9X2C2U9_9BURK</name>